<dbReference type="SUPFAM" id="SSF56601">
    <property type="entry name" value="beta-lactamase/transpeptidase-like"/>
    <property type="match status" value="1"/>
</dbReference>
<dbReference type="RefSeq" id="WP_150736693.1">
    <property type="nucleotide sequence ID" value="NZ_CABPSP010000001.1"/>
</dbReference>
<dbReference type="Gene3D" id="3.40.710.10">
    <property type="entry name" value="DD-peptidase/beta-lactamase superfamily"/>
    <property type="match status" value="1"/>
</dbReference>
<dbReference type="Proteomes" id="UP000383122">
    <property type="component" value="Unassembled WGS sequence"/>
</dbReference>
<dbReference type="AlphaFoldDB" id="A0A5E4ZHQ2"/>
<dbReference type="PANTHER" id="PTHR43283">
    <property type="entry name" value="BETA-LACTAMASE-RELATED"/>
    <property type="match status" value="1"/>
</dbReference>
<sequence length="337" mass="37099">MNRSEQSLERWLKREMADRDVIGASVACVHENGIDAAASGLKGKETGDAVRVDTVFPVASLTKPVVSYAVLQLADAGVLDLDAPLARSIAPVVPDDPRSALITLRHVLTHTCGLQNIRGKEPVRVHFTPGAWFSYSSMGFTLMQSAVEAQTGERLEATMRRLVFEPLGMRLSSLEWQDRFLNNLARPHEENREVEIHRPSAANASYSLLTTASDYGAFVAAVLRGARLKPSTWKAWLSASIMVPKDAIVHLHGEPPETERDIGWGLGWGIEPSHRTFFQWGKMTGVRAFVLGSLERQAGVVLLTNGNRGLRLMEGVTRDVLPGHHDAIRWLAENVSE</sequence>
<organism evidence="2 3">
    <name type="scientific">Pandoraea anapnoica</name>
    <dbReference type="NCBI Taxonomy" id="2508301"/>
    <lineage>
        <taxon>Bacteria</taxon>
        <taxon>Pseudomonadati</taxon>
        <taxon>Pseudomonadota</taxon>
        <taxon>Betaproteobacteria</taxon>
        <taxon>Burkholderiales</taxon>
        <taxon>Burkholderiaceae</taxon>
        <taxon>Pandoraea</taxon>
    </lineage>
</organism>
<dbReference type="InterPro" id="IPR001466">
    <property type="entry name" value="Beta-lactam-related"/>
</dbReference>
<proteinExistence type="predicted"/>
<feature type="domain" description="Beta-lactamase-related" evidence="1">
    <location>
        <begin position="8"/>
        <end position="310"/>
    </location>
</feature>
<evidence type="ECO:0000259" key="1">
    <source>
        <dbReference type="Pfam" id="PF00144"/>
    </source>
</evidence>
<dbReference type="EMBL" id="CABPSP010000001">
    <property type="protein sequence ID" value="VVE60889.1"/>
    <property type="molecule type" value="Genomic_DNA"/>
</dbReference>
<protein>
    <submittedName>
        <fullName evidence="2">Penicillin-binding protein PbpX</fullName>
    </submittedName>
</protein>
<reference evidence="2 3" key="1">
    <citation type="submission" date="2019-08" db="EMBL/GenBank/DDBJ databases">
        <authorList>
            <person name="Peeters C."/>
        </authorList>
    </citation>
    <scope>NUCLEOTIDE SEQUENCE [LARGE SCALE GENOMIC DNA]</scope>
    <source>
        <strain evidence="2 3">LMG 31117</strain>
    </source>
</reference>
<evidence type="ECO:0000313" key="3">
    <source>
        <dbReference type="Proteomes" id="UP000383122"/>
    </source>
</evidence>
<dbReference type="Pfam" id="PF00144">
    <property type="entry name" value="Beta-lactamase"/>
    <property type="match status" value="1"/>
</dbReference>
<keyword evidence="3" id="KW-1185">Reference proteome</keyword>
<dbReference type="InterPro" id="IPR012338">
    <property type="entry name" value="Beta-lactam/transpept-like"/>
</dbReference>
<accession>A0A5E4ZHQ2</accession>
<name>A0A5E4ZHQ2_9BURK</name>
<dbReference type="InterPro" id="IPR050789">
    <property type="entry name" value="Diverse_Enzym_Activities"/>
</dbReference>
<dbReference type="OrthoDB" id="9801061at2"/>
<dbReference type="PANTHER" id="PTHR43283:SF18">
    <property type="match status" value="1"/>
</dbReference>
<gene>
    <name evidence="2" type="primary">pbpX</name>
    <name evidence="2" type="ORF">PAN31117_00394</name>
</gene>
<evidence type="ECO:0000313" key="2">
    <source>
        <dbReference type="EMBL" id="VVE60889.1"/>
    </source>
</evidence>